<dbReference type="AlphaFoldDB" id="A0A1X2J163"/>
<dbReference type="Gene3D" id="1.10.20.10">
    <property type="entry name" value="Histone, subunit A"/>
    <property type="match status" value="1"/>
</dbReference>
<sequence length="960" mass="104871">MTKDQYICHRAANAIVSEIGPYQISSDALQSINQFLDQVLMLLLQRAQSLDLSNIKSHILALLPLSLGKNAIVEAELEVKTYSETTAIDYPLYERMRSMDSTNFPLDQVCTSLRYHCIDHCTLANKTPDSPTYDGSSKHNNDPSHLMSISPMVIIYITTVLEHMAEYVLTTIAVTAEQEDTEYIRIKEVYLALLDDVQVGNLFQLTDVRTKLEKRVISYQAQHQPYQRVTLPSPVPSPVASYENQASASQDTFDHHTPELYSDYQADRDDYDDFNSEPPPSANTQTSFSIKSTKSSSYYRPVSVISNGTTATNRSSSSSKKGFRLFGKKDKRSSVASYSTSAPQHQQDHRPMSPPPSSSVQVYDPDAPALDFEDLIRSGNTMKVSLTPNRLRSIEVKSPTYDRRTSINASVTSPTTNMISSPSPSVNNGKPPARSPSSLSHPLPPTGIPFENPRAAPKPPVAQYHPNMATKLQQTPPLTPDSSIASRLSNSRSPPPSFEDNQRQQQKHSHIKQSAPAPLQFVGRRNHRKQDTMETESDDICAMDLPSPPNTADHHPSSTSFSAVPNNTVPSTSTATASPSSPQPANPRSRYNRPSSMVAKRASGSARPPSYHESFALTMEQQQQAQNGIISTKIDTWTSSPSQSAPTSSSTGSNGLITGDHPPVTFPIIPSPLRPSTSTTSSSRPSSPVSSGIVDPALTSTRAMMRRRTARPLSRVIVEEEKEKDTNDDGTTSARQSKLVNDDNDVSTNEVLEAPLSASSPTHNDIEEKVEDEAAAQLVSSLSSPTTTVAAAAVAASLQDKEAAFVTASTTSCDRRDRILQLLQQQQKWKPVMVDSSMQTDPLPGVPSLASVLSQMSVRGSATATPATTITETQRPTTPAPAPTLIVTEEKQLTNSVGEEGHHHHHVGDRAMEDTFGDGSTNGSEQGMVDGDEEWFMQDEDWDDVQDQDSLMVEWLLGEN</sequence>
<proteinExistence type="predicted"/>
<evidence type="ECO:0000256" key="1">
    <source>
        <dbReference type="SAM" id="MobiDB-lite"/>
    </source>
</evidence>
<feature type="compositionally biased region" description="Polar residues" evidence="1">
    <location>
        <begin position="307"/>
        <end position="320"/>
    </location>
</feature>
<feature type="compositionally biased region" description="Basic and acidic residues" evidence="1">
    <location>
        <begin position="717"/>
        <end position="727"/>
    </location>
</feature>
<accession>A0A1X2J163</accession>
<feature type="region of interest" description="Disordered" evidence="1">
    <location>
        <begin position="636"/>
        <end position="747"/>
    </location>
</feature>
<feature type="compositionally biased region" description="Low complexity" evidence="1">
    <location>
        <begin position="431"/>
        <end position="441"/>
    </location>
</feature>
<comment type="caution">
    <text evidence="2">The sequence shown here is derived from an EMBL/GenBank/DDBJ whole genome shotgun (WGS) entry which is preliminary data.</text>
</comment>
<evidence type="ECO:0000313" key="2">
    <source>
        <dbReference type="EMBL" id="ORZ25570.1"/>
    </source>
</evidence>
<dbReference type="Proteomes" id="UP000193560">
    <property type="component" value="Unassembled WGS sequence"/>
</dbReference>
<gene>
    <name evidence="2" type="ORF">BCR42DRAFT_10656</name>
</gene>
<organism evidence="2 3">
    <name type="scientific">Absidia repens</name>
    <dbReference type="NCBI Taxonomy" id="90262"/>
    <lineage>
        <taxon>Eukaryota</taxon>
        <taxon>Fungi</taxon>
        <taxon>Fungi incertae sedis</taxon>
        <taxon>Mucoromycota</taxon>
        <taxon>Mucoromycotina</taxon>
        <taxon>Mucoromycetes</taxon>
        <taxon>Mucorales</taxon>
        <taxon>Cunninghamellaceae</taxon>
        <taxon>Absidia</taxon>
    </lineage>
</organism>
<feature type="region of interest" description="Disordered" evidence="1">
    <location>
        <begin position="228"/>
        <end position="290"/>
    </location>
</feature>
<feature type="compositionally biased region" description="Polar residues" evidence="1">
    <location>
        <begin position="729"/>
        <end position="739"/>
    </location>
</feature>
<feature type="compositionally biased region" description="Polar residues" evidence="1">
    <location>
        <begin position="242"/>
        <end position="251"/>
    </location>
</feature>
<feature type="compositionally biased region" description="Low complexity" evidence="1">
    <location>
        <begin position="565"/>
        <end position="580"/>
    </location>
</feature>
<evidence type="ECO:0000313" key="3">
    <source>
        <dbReference type="Proteomes" id="UP000193560"/>
    </source>
</evidence>
<protein>
    <submittedName>
        <fullName evidence="2">Uncharacterized protein</fullName>
    </submittedName>
</protein>
<dbReference type="InterPro" id="IPR009072">
    <property type="entry name" value="Histone-fold"/>
</dbReference>
<dbReference type="OrthoDB" id="5382203at2759"/>
<feature type="compositionally biased region" description="Polar residues" evidence="1">
    <location>
        <begin position="334"/>
        <end position="345"/>
    </location>
</feature>
<name>A0A1X2J163_9FUNG</name>
<feature type="region of interest" description="Disordered" evidence="1">
    <location>
        <begin position="307"/>
        <end position="364"/>
    </location>
</feature>
<dbReference type="GO" id="GO:0046982">
    <property type="term" value="F:protein heterodimerization activity"/>
    <property type="evidence" value="ECO:0007669"/>
    <property type="project" value="InterPro"/>
</dbReference>
<feature type="region of interest" description="Disordered" evidence="1">
    <location>
        <begin position="895"/>
        <end position="925"/>
    </location>
</feature>
<feature type="region of interest" description="Disordered" evidence="1">
    <location>
        <begin position="398"/>
        <end position="611"/>
    </location>
</feature>
<feature type="compositionally biased region" description="Low complexity" evidence="1">
    <location>
        <begin position="674"/>
        <end position="691"/>
    </location>
</feature>
<feature type="compositionally biased region" description="Low complexity" evidence="1">
    <location>
        <begin position="636"/>
        <end position="653"/>
    </location>
</feature>
<dbReference type="STRING" id="90262.A0A1X2J163"/>
<dbReference type="EMBL" id="MCGE01000001">
    <property type="protein sequence ID" value="ORZ25570.1"/>
    <property type="molecule type" value="Genomic_DNA"/>
</dbReference>
<keyword evidence="3" id="KW-1185">Reference proteome</keyword>
<feature type="compositionally biased region" description="Low complexity" evidence="1">
    <location>
        <begin position="482"/>
        <end position="492"/>
    </location>
</feature>
<reference evidence="2 3" key="1">
    <citation type="submission" date="2016-07" db="EMBL/GenBank/DDBJ databases">
        <title>Pervasive Adenine N6-methylation of Active Genes in Fungi.</title>
        <authorList>
            <consortium name="DOE Joint Genome Institute"/>
            <person name="Mondo S.J."/>
            <person name="Dannebaum R.O."/>
            <person name="Kuo R.C."/>
            <person name="Labutti K."/>
            <person name="Haridas S."/>
            <person name="Kuo A."/>
            <person name="Salamov A."/>
            <person name="Ahrendt S.R."/>
            <person name="Lipzen A."/>
            <person name="Sullivan W."/>
            <person name="Andreopoulos W.B."/>
            <person name="Clum A."/>
            <person name="Lindquist E."/>
            <person name="Daum C."/>
            <person name="Ramamoorthy G.K."/>
            <person name="Gryganskyi A."/>
            <person name="Culley D."/>
            <person name="Magnuson J.K."/>
            <person name="James T.Y."/>
            <person name="O'Malley M.A."/>
            <person name="Stajich J.E."/>
            <person name="Spatafora J.W."/>
            <person name="Visel A."/>
            <person name="Grigoriev I.V."/>
        </authorList>
    </citation>
    <scope>NUCLEOTIDE SEQUENCE [LARGE SCALE GENOMIC DNA]</scope>
    <source>
        <strain evidence="2 3">NRRL 1336</strain>
    </source>
</reference>
<feature type="compositionally biased region" description="Polar residues" evidence="1">
    <location>
        <begin position="406"/>
        <end position="428"/>
    </location>
</feature>